<dbReference type="InterPro" id="IPR016092">
    <property type="entry name" value="ATAP"/>
</dbReference>
<dbReference type="NCBIfam" id="NF010147">
    <property type="entry name" value="PRK13623.1"/>
    <property type="match status" value="1"/>
</dbReference>
<dbReference type="PANTHER" id="PTHR43011:SF1">
    <property type="entry name" value="IRON-SULFUR CLUSTER ASSEMBLY 2 HOMOLOG, MITOCHONDRIAL"/>
    <property type="match status" value="1"/>
</dbReference>
<dbReference type="SUPFAM" id="SSF89360">
    <property type="entry name" value="HesB-like domain"/>
    <property type="match status" value="1"/>
</dbReference>
<sequence length="124" mass="13159">MIEQATITLTDVARAQLQSLLGREENPDLALRLFVTGGGCSGLQYGMAFDDNMRPGDEVVELDGVRVVVDDYTLPNVRGSEIDYVDSLMGAGFTVHNPNAVHSCSCGTSFDTGDDASTAKSCGH</sequence>
<dbReference type="NCBIfam" id="TIGR00049">
    <property type="entry name" value="iron-sulfur cluster assembly accessory protein"/>
    <property type="match status" value="1"/>
</dbReference>
<dbReference type="InterPro" id="IPR035903">
    <property type="entry name" value="HesB-like_dom_sf"/>
</dbReference>
<dbReference type="Gene3D" id="2.60.300.12">
    <property type="entry name" value="HesB-like domain"/>
    <property type="match status" value="1"/>
</dbReference>
<feature type="domain" description="Core" evidence="1">
    <location>
        <begin position="6"/>
        <end position="107"/>
    </location>
</feature>
<dbReference type="InterPro" id="IPR000361">
    <property type="entry name" value="ATAP_core_dom"/>
</dbReference>
<reference evidence="2" key="1">
    <citation type="submission" date="2020-10" db="EMBL/GenBank/DDBJ databases">
        <title>Ca. Dormibacterota MAGs.</title>
        <authorList>
            <person name="Montgomery K."/>
        </authorList>
    </citation>
    <scope>NUCLEOTIDE SEQUENCE [LARGE SCALE GENOMIC DNA]</scope>
    <source>
        <strain evidence="2">SC8812_S17_10</strain>
    </source>
</reference>
<dbReference type="InterPro" id="IPR017870">
    <property type="entry name" value="FeS_cluster_insertion_CS"/>
</dbReference>
<evidence type="ECO:0000313" key="2">
    <source>
        <dbReference type="EMBL" id="MBJ7596891.1"/>
    </source>
</evidence>
<comment type="caution">
    <text evidence="2">The sequence shown here is derived from an EMBL/GenBank/DDBJ whole genome shotgun (WGS) entry which is preliminary data.</text>
</comment>
<proteinExistence type="predicted"/>
<evidence type="ECO:0000313" key="3">
    <source>
        <dbReference type="Proteomes" id="UP000612893"/>
    </source>
</evidence>
<dbReference type="Proteomes" id="UP000612893">
    <property type="component" value="Unassembled WGS sequence"/>
</dbReference>
<name>A0A934JW48_9BACT</name>
<organism evidence="2 3">
    <name type="scientific">Candidatus Nephthysia bennettiae</name>
    <dbReference type="NCBI Taxonomy" id="3127016"/>
    <lineage>
        <taxon>Bacteria</taxon>
        <taxon>Bacillati</taxon>
        <taxon>Candidatus Dormiibacterota</taxon>
        <taxon>Candidatus Dormibacteria</taxon>
        <taxon>Candidatus Dormibacterales</taxon>
        <taxon>Candidatus Dormibacteraceae</taxon>
        <taxon>Candidatus Nephthysia</taxon>
    </lineage>
</organism>
<dbReference type="EMBL" id="JAEKNR010000027">
    <property type="protein sequence ID" value="MBJ7596891.1"/>
    <property type="molecule type" value="Genomic_DNA"/>
</dbReference>
<gene>
    <name evidence="2" type="primary">erpA</name>
    <name evidence="2" type="ORF">JF922_02230</name>
</gene>
<dbReference type="PROSITE" id="PS01152">
    <property type="entry name" value="HESB"/>
    <property type="match status" value="1"/>
</dbReference>
<keyword evidence="3" id="KW-1185">Reference proteome</keyword>
<dbReference type="RefSeq" id="WP_338179605.1">
    <property type="nucleotide sequence ID" value="NZ_JAEKNR010000027.1"/>
</dbReference>
<dbReference type="PANTHER" id="PTHR43011">
    <property type="entry name" value="IRON-SULFUR CLUSTER ASSEMBLY 2 HOMOLOG, MITOCHONDRIAL"/>
    <property type="match status" value="1"/>
</dbReference>
<dbReference type="GO" id="GO:0051537">
    <property type="term" value="F:2 iron, 2 sulfur cluster binding"/>
    <property type="evidence" value="ECO:0007669"/>
    <property type="project" value="UniProtKB-ARBA"/>
</dbReference>
<dbReference type="Pfam" id="PF01521">
    <property type="entry name" value="Fe-S_biosyn"/>
    <property type="match status" value="1"/>
</dbReference>
<evidence type="ECO:0000259" key="1">
    <source>
        <dbReference type="Pfam" id="PF01521"/>
    </source>
</evidence>
<protein>
    <submittedName>
        <fullName evidence="2">Iron-sulfur cluster insertion protein ErpA</fullName>
    </submittedName>
</protein>
<accession>A0A934JW48</accession>
<dbReference type="AlphaFoldDB" id="A0A934JW48"/>